<accession>A0A0L0T9V4</accession>
<dbReference type="SUPFAM" id="SSF52540">
    <property type="entry name" value="P-loop containing nucleoside triphosphate hydrolases"/>
    <property type="match status" value="1"/>
</dbReference>
<dbReference type="PANTHER" id="PTHR10803">
    <property type="entry name" value="ARSENICAL PUMP-DRIVING ATPASE ARSENITE-TRANSLOCATING ATPASE"/>
    <property type="match status" value="1"/>
</dbReference>
<dbReference type="VEuPathDB" id="FungiDB:AMAG_20378"/>
<evidence type="ECO:0000256" key="1">
    <source>
        <dbReference type="ARBA" id="ARBA00011040"/>
    </source>
</evidence>
<dbReference type="PANTHER" id="PTHR10803:SF3">
    <property type="entry name" value="ATPASE GET3"/>
    <property type="match status" value="1"/>
</dbReference>
<dbReference type="Pfam" id="PF02374">
    <property type="entry name" value="ArsA_ATPase"/>
    <property type="match status" value="1"/>
</dbReference>
<dbReference type="GO" id="GO:0005524">
    <property type="term" value="F:ATP binding"/>
    <property type="evidence" value="ECO:0007669"/>
    <property type="project" value="InterPro"/>
</dbReference>
<dbReference type="InterPro" id="IPR025723">
    <property type="entry name" value="ArsA/GET3_ATPase-like"/>
</dbReference>
<proteinExistence type="inferred from homology"/>
<dbReference type="GO" id="GO:0071816">
    <property type="term" value="P:tail-anchored membrane protein insertion into ER membrane"/>
    <property type="evidence" value="ECO:0007669"/>
    <property type="project" value="TreeGrafter"/>
</dbReference>
<evidence type="ECO:0000313" key="4">
    <source>
        <dbReference type="Proteomes" id="UP000054350"/>
    </source>
</evidence>
<dbReference type="eggNOG" id="KOG2825">
    <property type="taxonomic scope" value="Eukaryota"/>
</dbReference>
<evidence type="ECO:0000259" key="2">
    <source>
        <dbReference type="Pfam" id="PF02374"/>
    </source>
</evidence>
<evidence type="ECO:0000313" key="3">
    <source>
        <dbReference type="EMBL" id="KNE71522.1"/>
    </source>
</evidence>
<dbReference type="InterPro" id="IPR027417">
    <property type="entry name" value="P-loop_NTPase"/>
</dbReference>
<dbReference type="Gene3D" id="3.40.50.300">
    <property type="entry name" value="P-loop containing nucleotide triphosphate hydrolases"/>
    <property type="match status" value="1"/>
</dbReference>
<sequence>MAVAHYDDLEFEPNLRNVLEQDSLKWIFVGGKGGVGKTTSSCSLAVQLSKVRESVLLISTDPAHNLSDAFGQKFGKDPTKINGFDNLFAMEIDPNASIQEMMDQTLQRV</sequence>
<dbReference type="EMBL" id="GG745372">
    <property type="protein sequence ID" value="KNE71522.1"/>
    <property type="molecule type" value="Genomic_DNA"/>
</dbReference>
<dbReference type="OrthoDB" id="1770at2759"/>
<name>A0A0L0T9V4_ALLM3</name>
<dbReference type="AlphaFoldDB" id="A0A0L0T9V4"/>
<dbReference type="InterPro" id="IPR016300">
    <property type="entry name" value="ATPase_ArsA/GET3"/>
</dbReference>
<organism evidence="3 4">
    <name type="scientific">Allomyces macrogynus (strain ATCC 38327)</name>
    <name type="common">Allomyces javanicus var. macrogynus</name>
    <dbReference type="NCBI Taxonomy" id="578462"/>
    <lineage>
        <taxon>Eukaryota</taxon>
        <taxon>Fungi</taxon>
        <taxon>Fungi incertae sedis</taxon>
        <taxon>Blastocladiomycota</taxon>
        <taxon>Blastocladiomycetes</taxon>
        <taxon>Blastocladiales</taxon>
        <taxon>Blastocladiaceae</taxon>
        <taxon>Allomyces</taxon>
    </lineage>
</organism>
<dbReference type="GO" id="GO:0016887">
    <property type="term" value="F:ATP hydrolysis activity"/>
    <property type="evidence" value="ECO:0007669"/>
    <property type="project" value="InterPro"/>
</dbReference>
<feature type="domain" description="ArsA/GET3 Anion-transporting ATPase-like" evidence="2">
    <location>
        <begin position="24"/>
        <end position="106"/>
    </location>
</feature>
<keyword evidence="4" id="KW-1185">Reference proteome</keyword>
<reference evidence="4" key="2">
    <citation type="submission" date="2009-11" db="EMBL/GenBank/DDBJ databases">
        <title>The Genome Sequence of Allomyces macrogynus strain ATCC 38327.</title>
        <authorList>
            <consortium name="The Broad Institute Genome Sequencing Platform"/>
            <person name="Russ C."/>
            <person name="Cuomo C."/>
            <person name="Shea T."/>
            <person name="Young S.K."/>
            <person name="Zeng Q."/>
            <person name="Koehrsen M."/>
            <person name="Haas B."/>
            <person name="Borodovsky M."/>
            <person name="Guigo R."/>
            <person name="Alvarado L."/>
            <person name="Berlin A."/>
            <person name="Borenstein D."/>
            <person name="Chen Z."/>
            <person name="Engels R."/>
            <person name="Freedman E."/>
            <person name="Gellesch M."/>
            <person name="Goldberg J."/>
            <person name="Griggs A."/>
            <person name="Gujja S."/>
            <person name="Heiman D."/>
            <person name="Hepburn T."/>
            <person name="Howarth C."/>
            <person name="Jen D."/>
            <person name="Larson L."/>
            <person name="Lewis B."/>
            <person name="Mehta T."/>
            <person name="Park D."/>
            <person name="Pearson M."/>
            <person name="Roberts A."/>
            <person name="Saif S."/>
            <person name="Shenoy N."/>
            <person name="Sisk P."/>
            <person name="Stolte C."/>
            <person name="Sykes S."/>
            <person name="Walk T."/>
            <person name="White J."/>
            <person name="Yandava C."/>
            <person name="Burger G."/>
            <person name="Gray M.W."/>
            <person name="Holland P.W.H."/>
            <person name="King N."/>
            <person name="Lang F.B.F."/>
            <person name="Roger A.J."/>
            <person name="Ruiz-Trillo I."/>
            <person name="Lander E."/>
            <person name="Nusbaum C."/>
        </authorList>
    </citation>
    <scope>NUCLEOTIDE SEQUENCE [LARGE SCALE GENOMIC DNA]</scope>
    <source>
        <strain evidence="4">ATCC 38327</strain>
    </source>
</reference>
<dbReference type="GO" id="GO:0043529">
    <property type="term" value="C:GET complex"/>
    <property type="evidence" value="ECO:0007669"/>
    <property type="project" value="TreeGrafter"/>
</dbReference>
<comment type="similarity">
    <text evidence="1">Belongs to the arsA ATPase family.</text>
</comment>
<gene>
    <name evidence="3" type="ORF">AMAG_20378</name>
</gene>
<reference evidence="3 4" key="1">
    <citation type="submission" date="2009-11" db="EMBL/GenBank/DDBJ databases">
        <title>Annotation of Allomyces macrogynus ATCC 38327.</title>
        <authorList>
            <consortium name="The Broad Institute Genome Sequencing Platform"/>
            <person name="Russ C."/>
            <person name="Cuomo C."/>
            <person name="Burger G."/>
            <person name="Gray M.W."/>
            <person name="Holland P.W.H."/>
            <person name="King N."/>
            <person name="Lang F.B.F."/>
            <person name="Roger A.J."/>
            <person name="Ruiz-Trillo I."/>
            <person name="Young S.K."/>
            <person name="Zeng Q."/>
            <person name="Gargeya S."/>
            <person name="Fitzgerald M."/>
            <person name="Haas B."/>
            <person name="Abouelleil A."/>
            <person name="Alvarado L."/>
            <person name="Arachchi H.M."/>
            <person name="Berlin A."/>
            <person name="Chapman S.B."/>
            <person name="Gearin G."/>
            <person name="Goldberg J."/>
            <person name="Griggs A."/>
            <person name="Gujja S."/>
            <person name="Hansen M."/>
            <person name="Heiman D."/>
            <person name="Howarth C."/>
            <person name="Larimer J."/>
            <person name="Lui A."/>
            <person name="MacDonald P.J.P."/>
            <person name="McCowen C."/>
            <person name="Montmayeur A."/>
            <person name="Murphy C."/>
            <person name="Neiman D."/>
            <person name="Pearson M."/>
            <person name="Priest M."/>
            <person name="Roberts A."/>
            <person name="Saif S."/>
            <person name="Shea T."/>
            <person name="Sisk P."/>
            <person name="Stolte C."/>
            <person name="Sykes S."/>
            <person name="Wortman J."/>
            <person name="Nusbaum C."/>
            <person name="Birren B."/>
        </authorList>
    </citation>
    <scope>NUCLEOTIDE SEQUENCE [LARGE SCALE GENOMIC DNA]</scope>
    <source>
        <strain evidence="3 4">ATCC 38327</strain>
    </source>
</reference>
<protein>
    <submittedName>
        <fullName evidence="3">ATPase GET3</fullName>
    </submittedName>
</protein>
<dbReference type="Proteomes" id="UP000054350">
    <property type="component" value="Unassembled WGS sequence"/>
</dbReference>
<dbReference type="STRING" id="578462.A0A0L0T9V4"/>